<dbReference type="InterPro" id="IPR032710">
    <property type="entry name" value="NTF2-like_dom_sf"/>
</dbReference>
<dbReference type="SUPFAM" id="SSF54427">
    <property type="entry name" value="NTF2-like"/>
    <property type="match status" value="1"/>
</dbReference>
<dbReference type="RefSeq" id="WP_197002419.1">
    <property type="nucleotide sequence ID" value="NZ_BONS01000003.1"/>
</dbReference>
<evidence type="ECO:0000313" key="2">
    <source>
        <dbReference type="Proteomes" id="UP000622552"/>
    </source>
</evidence>
<dbReference type="Gene3D" id="3.10.450.50">
    <property type="match status" value="1"/>
</dbReference>
<gene>
    <name evidence="1" type="ORF">IW245_001486</name>
</gene>
<comment type="caution">
    <text evidence="1">The sequence shown here is derived from an EMBL/GenBank/DDBJ whole genome shotgun (WGS) entry which is preliminary data.</text>
</comment>
<evidence type="ECO:0000313" key="1">
    <source>
        <dbReference type="EMBL" id="MBG6135292.1"/>
    </source>
</evidence>
<keyword evidence="2" id="KW-1185">Reference proteome</keyword>
<reference evidence="1" key="1">
    <citation type="submission" date="2020-11" db="EMBL/GenBank/DDBJ databases">
        <title>Sequencing the genomes of 1000 actinobacteria strains.</title>
        <authorList>
            <person name="Klenk H.-P."/>
        </authorList>
    </citation>
    <scope>NUCLEOTIDE SEQUENCE</scope>
    <source>
        <strain evidence="1">DSM 45356</strain>
    </source>
</reference>
<protein>
    <recommendedName>
        <fullName evidence="3">SnoaL-like protein</fullName>
    </recommendedName>
</protein>
<name>A0A8J7GEX9_9ACTN</name>
<dbReference type="EMBL" id="JADOUF010000001">
    <property type="protein sequence ID" value="MBG6135292.1"/>
    <property type="molecule type" value="Genomic_DNA"/>
</dbReference>
<accession>A0A8J7GEX9</accession>
<evidence type="ECO:0008006" key="3">
    <source>
        <dbReference type="Google" id="ProtNLM"/>
    </source>
</evidence>
<dbReference type="Proteomes" id="UP000622552">
    <property type="component" value="Unassembled WGS sequence"/>
</dbReference>
<organism evidence="1 2">
    <name type="scientific">Longispora fulva</name>
    <dbReference type="NCBI Taxonomy" id="619741"/>
    <lineage>
        <taxon>Bacteria</taxon>
        <taxon>Bacillati</taxon>
        <taxon>Actinomycetota</taxon>
        <taxon>Actinomycetes</taxon>
        <taxon>Micromonosporales</taxon>
        <taxon>Micromonosporaceae</taxon>
        <taxon>Longispora</taxon>
    </lineage>
</organism>
<sequence length="104" mass="11661">MDLDRLTDPVVRGVVEAMVDGDREAFLAAFAPGAELTDDGQPQSLATWAEREIFRSHGRLHVDRQEGGGRHLTGTFHSDQWDMPTFWHFQLTDGRISRLDVGAL</sequence>
<proteinExistence type="predicted"/>
<dbReference type="AlphaFoldDB" id="A0A8J7GEX9"/>